<gene>
    <name evidence="1" type="ORF">TT172_LOCUS8429</name>
</gene>
<evidence type="ECO:0000313" key="1">
    <source>
        <dbReference type="EMBL" id="SPQ26010.1"/>
    </source>
</evidence>
<sequence>MSVTEAGFPILQPAFVVKARHLIAGYPPKATITSKVVARTWLTNLIHINIGERYTASSNAAIQPPYIISDTVLLPGFKPEIDVQIEFGGDWLYVDPDTALARVIVKGIAKDGVPFSFYYTGATTVNEALAKVLAFSPDAKTTPFRGLE</sequence>
<organism evidence="1 2">
    <name type="scientific">Thermothielavioides terrestris</name>
    <dbReference type="NCBI Taxonomy" id="2587410"/>
    <lineage>
        <taxon>Eukaryota</taxon>
        <taxon>Fungi</taxon>
        <taxon>Dikarya</taxon>
        <taxon>Ascomycota</taxon>
        <taxon>Pezizomycotina</taxon>
        <taxon>Sordariomycetes</taxon>
        <taxon>Sordariomycetidae</taxon>
        <taxon>Sordariales</taxon>
        <taxon>Chaetomiaceae</taxon>
        <taxon>Thermothielavioides</taxon>
    </lineage>
</organism>
<dbReference type="AlphaFoldDB" id="A0A3S4D8Y7"/>
<evidence type="ECO:0000313" key="2">
    <source>
        <dbReference type="Proteomes" id="UP000289323"/>
    </source>
</evidence>
<dbReference type="EMBL" id="OUUZ01000016">
    <property type="protein sequence ID" value="SPQ26010.1"/>
    <property type="molecule type" value="Genomic_DNA"/>
</dbReference>
<protein>
    <submittedName>
        <fullName evidence="1">7ef2fa45-c506-459f-97ef-b428d7c34fd3</fullName>
    </submittedName>
</protein>
<reference evidence="1 2" key="1">
    <citation type="submission" date="2018-04" db="EMBL/GenBank/DDBJ databases">
        <authorList>
            <person name="Huttner S."/>
            <person name="Dainat J."/>
        </authorList>
    </citation>
    <scope>NUCLEOTIDE SEQUENCE [LARGE SCALE GENOMIC DNA]</scope>
</reference>
<dbReference type="Proteomes" id="UP000289323">
    <property type="component" value="Unassembled WGS sequence"/>
</dbReference>
<accession>A0A3S4D8Y7</accession>
<name>A0A3S4D8Y7_9PEZI</name>
<proteinExistence type="predicted"/>